<dbReference type="RefSeq" id="XP_014564016.1">
    <property type="nucleotide sequence ID" value="XM_014708530.1"/>
</dbReference>
<dbReference type="InParanoid" id="A0A0B2UL18"/>
<dbReference type="Proteomes" id="UP000031056">
    <property type="component" value="Unassembled WGS sequence"/>
</dbReference>
<dbReference type="GO" id="GO:0005737">
    <property type="term" value="C:cytoplasm"/>
    <property type="evidence" value="ECO:0007669"/>
    <property type="project" value="TreeGrafter"/>
</dbReference>
<dbReference type="Gene3D" id="1.25.40.990">
    <property type="match status" value="1"/>
</dbReference>
<sequence>MDDLNARYNGLIEARKNVRNHSGSDGRCMTFCPEVEGLERTLKNDVSAYENEVMVKKHRKPIPGSGREHIDDIRPMNVLCNVVDHLIKLSMRNQSIQMYKFVDNRFKAVLSDLRFQKGSCAGVASVVEKIVRIYTVFRYILYNHPHFDRDMNISQMKRILGDLLKYYDQDDTVSDEDLWRREQYRCYYMLVNLDSKCFPVMNRHVHGPMMNVCSDVMVKYRQGNIYGFLKEIRRLDFLGFCIAQGFTGTLRMRCADGFKKVLVEKLSVEAMRDFFELEQDEMIEMMRLNGIVVKAGIVDFESKGVNEDSKSSMVFKKLLTHVRHPECFMPLECAEYEIFRYALRKIVYRRIERLTCVQEVSNGMKYSMNDSDNDLNTHDIHEIMLEEAQTKYVIKNERSIGNLDGERTDMHIQKEVIRSVCMEILDEFVNASVIRFVSETIRKRLLQGYFLEWQRKAFAQSKCSDMLLVVLDRRILSVTFKDKLYKSILRTFMPKFMYADEVSVDEVLGHRLCVFSAPQCIHAQIYDKYRMGNIIVDTPHNLSKRTDEIYARMISSSRVIKGRLANIVESMCKSKAIEVIIELASNDKNDDMIEENLSLISNDKPLIDCDVYYEEDEMDHLFCV</sequence>
<dbReference type="GO" id="GO:0006406">
    <property type="term" value="P:mRNA export from nucleus"/>
    <property type="evidence" value="ECO:0007669"/>
    <property type="project" value="TreeGrafter"/>
</dbReference>
<protein>
    <submittedName>
        <fullName evidence="2">Nuclear protein export factor</fullName>
    </submittedName>
</protein>
<dbReference type="STRING" id="1354746.A0A0B2UL18"/>
<dbReference type="HOGENOM" id="CLU_036727_1_0_1"/>
<dbReference type="EMBL" id="JOKQ01000004">
    <property type="protein sequence ID" value="KHN69974.1"/>
    <property type="molecule type" value="Genomic_DNA"/>
</dbReference>
<organism evidence="2 3">
    <name type="scientific">Ordospora colligata OC4</name>
    <dbReference type="NCBI Taxonomy" id="1354746"/>
    <lineage>
        <taxon>Eukaryota</taxon>
        <taxon>Fungi</taxon>
        <taxon>Fungi incertae sedis</taxon>
        <taxon>Microsporidia</taxon>
        <taxon>Ordosporidae</taxon>
        <taxon>Ordospora</taxon>
    </lineage>
</organism>
<comment type="caution">
    <text evidence="2">The sequence shown here is derived from an EMBL/GenBank/DDBJ whole genome shotgun (WGS) entry which is preliminary data.</text>
</comment>
<dbReference type="Pfam" id="PF03399">
    <property type="entry name" value="SAC3_GANP"/>
    <property type="match status" value="1"/>
</dbReference>
<dbReference type="GO" id="GO:0070390">
    <property type="term" value="C:transcription export complex 2"/>
    <property type="evidence" value="ECO:0007669"/>
    <property type="project" value="TreeGrafter"/>
</dbReference>
<evidence type="ECO:0000259" key="1">
    <source>
        <dbReference type="Pfam" id="PF03399"/>
    </source>
</evidence>
<name>A0A0B2UL18_9MICR</name>
<keyword evidence="3" id="KW-1185">Reference proteome</keyword>
<dbReference type="PANTHER" id="PTHR12436:SF3">
    <property type="entry name" value="GERMINAL-CENTER ASSOCIATED NUCLEAR PROTEIN"/>
    <property type="match status" value="1"/>
</dbReference>
<evidence type="ECO:0000313" key="3">
    <source>
        <dbReference type="Proteomes" id="UP000031056"/>
    </source>
</evidence>
<dbReference type="InterPro" id="IPR045107">
    <property type="entry name" value="SAC3/GANP/THP3"/>
</dbReference>
<dbReference type="AlphaFoldDB" id="A0A0B2UL18"/>
<dbReference type="PANTHER" id="PTHR12436">
    <property type="entry name" value="80 KDA MCM3-ASSOCIATED PROTEIN"/>
    <property type="match status" value="1"/>
</dbReference>
<dbReference type="GeneID" id="26261610"/>
<proteinExistence type="predicted"/>
<gene>
    <name evidence="2" type="ORF">M896_041720</name>
</gene>
<dbReference type="VEuPathDB" id="MicrosporidiaDB:M896_041720"/>
<feature type="domain" description="SAC3/GANP/THP3 conserved" evidence="1">
    <location>
        <begin position="31"/>
        <end position="293"/>
    </location>
</feature>
<dbReference type="OrthoDB" id="264795at2759"/>
<dbReference type="InterPro" id="IPR005062">
    <property type="entry name" value="SAC3/GANP/THP3_conserved"/>
</dbReference>
<accession>A0A0B2UL18</accession>
<reference evidence="2 3" key="1">
    <citation type="journal article" date="2014" name="MBio">
        <title>The Ordospora colligata genome; evolution of extreme reduction in microsporidia and host-to-parasite horizontal gene transfer.</title>
        <authorList>
            <person name="Pombert J.-F."/>
            <person name="Haag K.L."/>
            <person name="Beidas S."/>
            <person name="Ebert D."/>
            <person name="Keeling P.J."/>
        </authorList>
    </citation>
    <scope>NUCLEOTIDE SEQUENCE [LARGE SCALE GENOMIC DNA]</scope>
    <source>
        <strain evidence="2 3">OC4</strain>
    </source>
</reference>
<evidence type="ECO:0000313" key="2">
    <source>
        <dbReference type="EMBL" id="KHN69974.1"/>
    </source>
</evidence>